<dbReference type="STRING" id="22663.A0A2I0HHN8"/>
<evidence type="ECO:0000256" key="8">
    <source>
        <dbReference type="ARBA" id="ARBA00049202"/>
    </source>
</evidence>
<evidence type="ECO:0000256" key="3">
    <source>
        <dbReference type="ARBA" id="ARBA00022603"/>
    </source>
</evidence>
<evidence type="ECO:0000256" key="5">
    <source>
        <dbReference type="ARBA" id="ARBA00022691"/>
    </source>
</evidence>
<proteinExistence type="inferred from homology"/>
<organism evidence="11 12">
    <name type="scientific">Punica granatum</name>
    <name type="common">Pomegranate</name>
    <dbReference type="NCBI Taxonomy" id="22663"/>
    <lineage>
        <taxon>Eukaryota</taxon>
        <taxon>Viridiplantae</taxon>
        <taxon>Streptophyta</taxon>
        <taxon>Embryophyta</taxon>
        <taxon>Tracheophyta</taxon>
        <taxon>Spermatophyta</taxon>
        <taxon>Magnoliopsida</taxon>
        <taxon>eudicotyledons</taxon>
        <taxon>Gunneridae</taxon>
        <taxon>Pentapetalae</taxon>
        <taxon>rosids</taxon>
        <taxon>malvids</taxon>
        <taxon>Myrtales</taxon>
        <taxon>Lythraceae</taxon>
        <taxon>Punica</taxon>
    </lineage>
</organism>
<keyword evidence="3" id="KW-0489">Methyltransferase</keyword>
<dbReference type="AlphaFoldDB" id="A0A2I0HHN8"/>
<keyword evidence="6" id="KW-0819">tRNA processing</keyword>
<evidence type="ECO:0000313" key="11">
    <source>
        <dbReference type="EMBL" id="PKI31204.1"/>
    </source>
</evidence>
<dbReference type="InterPro" id="IPR036602">
    <property type="entry name" value="tRNA_yW-synthesising-like_sf"/>
</dbReference>
<gene>
    <name evidence="11" type="ORF">CRG98_048406</name>
</gene>
<dbReference type="PANTHER" id="PTHR48418:SF1">
    <property type="entry name" value="TRNA WYBUTOSINE-SYNTHESIZING PROTEIN 3"/>
    <property type="match status" value="1"/>
</dbReference>
<dbReference type="Pfam" id="PF02676">
    <property type="entry name" value="TYW3"/>
    <property type="match status" value="1"/>
</dbReference>
<comment type="catalytic activity">
    <reaction evidence="8">
        <text>4-demethyl-7-[(3S)-3-amino-3-carboxypropyl]wyosine(37) in tRNA(Phe) + S-adenosyl-L-methionine = 7-[(3S)-3-amino-3-carboxypropyl]wyosine(37) in tRNA(Phe) + S-adenosyl-L-homocysteine + H(+)</text>
        <dbReference type="Rhea" id="RHEA:36635"/>
        <dbReference type="Rhea" id="RHEA-COMP:10378"/>
        <dbReference type="Rhea" id="RHEA-COMP:10379"/>
        <dbReference type="ChEBI" id="CHEBI:15378"/>
        <dbReference type="ChEBI" id="CHEBI:57856"/>
        <dbReference type="ChEBI" id="CHEBI:59789"/>
        <dbReference type="ChEBI" id="CHEBI:73543"/>
        <dbReference type="ChEBI" id="CHEBI:73550"/>
        <dbReference type="EC" id="2.1.1.282"/>
    </reaction>
</comment>
<accession>A0A2I0HHN8</accession>
<keyword evidence="4" id="KW-0808">Transferase</keyword>
<evidence type="ECO:0000256" key="7">
    <source>
        <dbReference type="ARBA" id="ARBA00030554"/>
    </source>
</evidence>
<evidence type="ECO:0000259" key="10">
    <source>
        <dbReference type="Pfam" id="PF02676"/>
    </source>
</evidence>
<dbReference type="Gene3D" id="3.30.1960.10">
    <property type="entry name" value="tRNA wybutosine-synthesizing-like"/>
    <property type="match status" value="1"/>
</dbReference>
<comment type="caution">
    <text evidence="11">The sequence shown here is derived from an EMBL/GenBank/DDBJ whole genome shotgun (WGS) entry which is preliminary data.</text>
</comment>
<dbReference type="SUPFAM" id="SSF111278">
    <property type="entry name" value="SSo0622-like"/>
    <property type="match status" value="1"/>
</dbReference>
<feature type="compositionally biased region" description="Basic and acidic residues" evidence="9">
    <location>
        <begin position="34"/>
        <end position="45"/>
    </location>
</feature>
<protein>
    <recommendedName>
        <fullName evidence="2">tRNA(Phe) 7-[(3-amino-3-carboxypropyl)-4-demethylwyosine(37)-N(4)]-methyltransferase</fullName>
        <ecNumber evidence="2">2.1.1.282</ecNumber>
    </recommendedName>
    <alternativeName>
        <fullName evidence="7">tRNA(Phe) 7-((3-amino-3-carboxypropyl)-4-demethylwyosine(37)-N(4))-methyltransferase</fullName>
    </alternativeName>
</protein>
<feature type="non-terminal residue" evidence="11">
    <location>
        <position position="147"/>
    </location>
</feature>
<feature type="domain" description="tRNA wybutosine-synthesizing protein" evidence="10">
    <location>
        <begin position="57"/>
        <end position="147"/>
    </location>
</feature>
<evidence type="ECO:0000256" key="9">
    <source>
        <dbReference type="SAM" id="MobiDB-lite"/>
    </source>
</evidence>
<dbReference type="GO" id="GO:0008168">
    <property type="term" value="F:methyltransferase activity"/>
    <property type="evidence" value="ECO:0007669"/>
    <property type="project" value="UniProtKB-KW"/>
</dbReference>
<dbReference type="EC" id="2.1.1.282" evidence="2"/>
<comment type="similarity">
    <text evidence="1">Belongs to the TYW3 family.</text>
</comment>
<sequence length="147" mass="16066">MFEVKGPKLKISPKYTAALLRQGLRISRQQQAKATEERNNGVREEESCDNGVSRPSSPAPAEKKKARGGTWLYISHSPADPDSILSLLFPPVPAQPPCDLVFRFEPLILAIECRDLDSAQFLVSTAISCGFRESGITSANGRRVIVA</sequence>
<keyword evidence="12" id="KW-1185">Reference proteome</keyword>
<evidence type="ECO:0000256" key="1">
    <source>
        <dbReference type="ARBA" id="ARBA00008569"/>
    </source>
</evidence>
<evidence type="ECO:0000256" key="6">
    <source>
        <dbReference type="ARBA" id="ARBA00022694"/>
    </source>
</evidence>
<reference evidence="11 12" key="1">
    <citation type="submission" date="2017-11" db="EMBL/GenBank/DDBJ databases">
        <title>De-novo sequencing of pomegranate (Punica granatum L.) genome.</title>
        <authorList>
            <person name="Akparov Z."/>
            <person name="Amiraslanov A."/>
            <person name="Hajiyeva S."/>
            <person name="Abbasov M."/>
            <person name="Kaur K."/>
            <person name="Hamwieh A."/>
            <person name="Solovyev V."/>
            <person name="Salamov A."/>
            <person name="Braich B."/>
            <person name="Kosarev P."/>
            <person name="Mahmoud A."/>
            <person name="Hajiyev E."/>
            <person name="Babayeva S."/>
            <person name="Izzatullayeva V."/>
            <person name="Mammadov A."/>
            <person name="Mammadov A."/>
            <person name="Sharifova S."/>
            <person name="Ojaghi J."/>
            <person name="Eynullazada K."/>
            <person name="Bayramov B."/>
            <person name="Abdulazimova A."/>
            <person name="Shahmuradov I."/>
        </authorList>
    </citation>
    <scope>NUCLEOTIDE SEQUENCE [LARGE SCALE GENOMIC DNA]</scope>
    <source>
        <strain evidence="12">cv. AG2017</strain>
        <tissue evidence="11">Leaf</tissue>
    </source>
</reference>
<feature type="region of interest" description="Disordered" evidence="9">
    <location>
        <begin position="29"/>
        <end position="64"/>
    </location>
</feature>
<keyword evidence="5" id="KW-0949">S-adenosyl-L-methionine</keyword>
<dbReference type="GO" id="GO:0008033">
    <property type="term" value="P:tRNA processing"/>
    <property type="evidence" value="ECO:0007669"/>
    <property type="project" value="UniProtKB-KW"/>
</dbReference>
<evidence type="ECO:0000256" key="4">
    <source>
        <dbReference type="ARBA" id="ARBA00022679"/>
    </source>
</evidence>
<dbReference type="EMBL" id="PGOL01009137">
    <property type="protein sequence ID" value="PKI31204.1"/>
    <property type="molecule type" value="Genomic_DNA"/>
</dbReference>
<evidence type="ECO:0000313" key="12">
    <source>
        <dbReference type="Proteomes" id="UP000233551"/>
    </source>
</evidence>
<name>A0A2I0HHN8_PUNGR</name>
<dbReference type="Proteomes" id="UP000233551">
    <property type="component" value="Unassembled WGS sequence"/>
</dbReference>
<evidence type="ECO:0000256" key="2">
    <source>
        <dbReference type="ARBA" id="ARBA00012750"/>
    </source>
</evidence>
<dbReference type="GO" id="GO:0032259">
    <property type="term" value="P:methylation"/>
    <property type="evidence" value="ECO:0007669"/>
    <property type="project" value="UniProtKB-KW"/>
</dbReference>
<dbReference type="PANTHER" id="PTHR48418">
    <property type="entry name" value="TRNA WYBUTOSINE-SYNTHESIZING PROTEIN 3"/>
    <property type="match status" value="1"/>
</dbReference>
<dbReference type="InterPro" id="IPR003827">
    <property type="entry name" value="tRNA_yW-synthesising"/>
</dbReference>